<dbReference type="InterPro" id="IPR000232">
    <property type="entry name" value="HSF_DNA-bd"/>
</dbReference>
<feature type="region of interest" description="Disordered" evidence="6">
    <location>
        <begin position="1"/>
        <end position="28"/>
    </location>
</feature>
<feature type="compositionally biased region" description="Polar residues" evidence="6">
    <location>
        <begin position="15"/>
        <end position="28"/>
    </location>
</feature>
<dbReference type="GO" id="GO:0000978">
    <property type="term" value="F:RNA polymerase II cis-regulatory region sequence-specific DNA binding"/>
    <property type="evidence" value="ECO:0007669"/>
    <property type="project" value="TreeGrafter"/>
</dbReference>
<dbReference type="Pfam" id="PF00447">
    <property type="entry name" value="HSF_DNA-bind"/>
    <property type="match status" value="1"/>
</dbReference>
<sequence length="206" mass="23739">MEMSTDVSPSGRVLNRTSSQSSRMRSPTPFLSKTYELLEEHLGGGDSDDDQHKIVSWNSTGTGFVVWSPQEFSEVLLPKYFKHKNFSSFIRQLNTYGFKKIAPNRWEFQHEKFFKGGRHLLVEITRKKSEPSAYPAFLKASEKQPFSGLGENSNLLMKDNVILRRNNLELQMQIAQFKTLEMKLLDCLSTRYGSINKVKVCQTFKD</sequence>
<proteinExistence type="inferred from homology"/>
<evidence type="ECO:0000256" key="2">
    <source>
        <dbReference type="ARBA" id="ARBA00023016"/>
    </source>
</evidence>
<dbReference type="InterPro" id="IPR036388">
    <property type="entry name" value="WH-like_DNA-bd_sf"/>
</dbReference>
<protein>
    <recommendedName>
        <fullName evidence="7">HSF-type DNA-binding domain-containing protein</fullName>
    </recommendedName>
</protein>
<evidence type="ECO:0000259" key="7">
    <source>
        <dbReference type="PROSITE" id="PS00434"/>
    </source>
</evidence>
<comment type="caution">
    <text evidence="8">The sequence shown here is derived from an EMBL/GenBank/DDBJ whole genome shotgun (WGS) entry which is preliminary data.</text>
</comment>
<dbReference type="AlphaFoldDB" id="A0AAD4S2I4"/>
<keyword evidence="4" id="KW-0539">Nucleus</keyword>
<evidence type="ECO:0000313" key="9">
    <source>
        <dbReference type="Proteomes" id="UP001202328"/>
    </source>
</evidence>
<dbReference type="EMBL" id="JAJJMB010015449">
    <property type="protein sequence ID" value="KAI3854263.1"/>
    <property type="molecule type" value="Genomic_DNA"/>
</dbReference>
<evidence type="ECO:0000256" key="1">
    <source>
        <dbReference type="ARBA" id="ARBA00004123"/>
    </source>
</evidence>
<dbReference type="Gene3D" id="1.10.10.10">
    <property type="entry name" value="Winged helix-like DNA-binding domain superfamily/Winged helix DNA-binding domain"/>
    <property type="match status" value="1"/>
</dbReference>
<dbReference type="PANTHER" id="PTHR10015">
    <property type="entry name" value="HEAT SHOCK TRANSCRIPTION FACTOR"/>
    <property type="match status" value="1"/>
</dbReference>
<keyword evidence="3" id="KW-0238">DNA-binding</keyword>
<dbReference type="GO" id="GO:0006357">
    <property type="term" value="P:regulation of transcription by RNA polymerase II"/>
    <property type="evidence" value="ECO:0007669"/>
    <property type="project" value="TreeGrafter"/>
</dbReference>
<dbReference type="GO" id="GO:0005634">
    <property type="term" value="C:nucleus"/>
    <property type="evidence" value="ECO:0007669"/>
    <property type="project" value="UniProtKB-SubCell"/>
</dbReference>
<dbReference type="SMART" id="SM00415">
    <property type="entry name" value="HSF"/>
    <property type="match status" value="1"/>
</dbReference>
<keyword evidence="2" id="KW-0346">Stress response</keyword>
<reference evidence="8" key="1">
    <citation type="submission" date="2022-04" db="EMBL/GenBank/DDBJ databases">
        <title>A functionally conserved STORR gene fusion in Papaver species that diverged 16.8 million years ago.</title>
        <authorList>
            <person name="Catania T."/>
        </authorList>
    </citation>
    <scope>NUCLEOTIDE SEQUENCE</scope>
    <source>
        <strain evidence="8">S-188037</strain>
    </source>
</reference>
<comment type="similarity">
    <text evidence="5">Belongs to the HSF family.</text>
</comment>
<evidence type="ECO:0000313" key="8">
    <source>
        <dbReference type="EMBL" id="KAI3854263.1"/>
    </source>
</evidence>
<organism evidence="8 9">
    <name type="scientific">Papaver atlanticum</name>
    <dbReference type="NCBI Taxonomy" id="357466"/>
    <lineage>
        <taxon>Eukaryota</taxon>
        <taxon>Viridiplantae</taxon>
        <taxon>Streptophyta</taxon>
        <taxon>Embryophyta</taxon>
        <taxon>Tracheophyta</taxon>
        <taxon>Spermatophyta</taxon>
        <taxon>Magnoliopsida</taxon>
        <taxon>Ranunculales</taxon>
        <taxon>Papaveraceae</taxon>
        <taxon>Papaveroideae</taxon>
        <taxon>Papaver</taxon>
    </lineage>
</organism>
<dbReference type="InterPro" id="IPR036390">
    <property type="entry name" value="WH_DNA-bd_sf"/>
</dbReference>
<evidence type="ECO:0000256" key="5">
    <source>
        <dbReference type="RuleBase" id="RU004020"/>
    </source>
</evidence>
<dbReference type="PANTHER" id="PTHR10015:SF308">
    <property type="entry name" value="HSF-TYPE DNA-BINDING DOMAIN-CONTAINING PROTEIN"/>
    <property type="match status" value="1"/>
</dbReference>
<evidence type="ECO:0000256" key="6">
    <source>
        <dbReference type="SAM" id="MobiDB-lite"/>
    </source>
</evidence>
<evidence type="ECO:0000256" key="4">
    <source>
        <dbReference type="ARBA" id="ARBA00023242"/>
    </source>
</evidence>
<comment type="subcellular location">
    <subcellularLocation>
        <location evidence="1">Nucleus</location>
    </subcellularLocation>
</comment>
<dbReference type="GO" id="GO:0003700">
    <property type="term" value="F:DNA-binding transcription factor activity"/>
    <property type="evidence" value="ECO:0007669"/>
    <property type="project" value="InterPro"/>
</dbReference>
<accession>A0AAD4S2I4</accession>
<dbReference type="PROSITE" id="PS00434">
    <property type="entry name" value="HSF_DOMAIN"/>
    <property type="match status" value="1"/>
</dbReference>
<keyword evidence="9" id="KW-1185">Reference proteome</keyword>
<feature type="domain" description="HSF-type DNA-binding" evidence="7">
    <location>
        <begin position="77"/>
        <end position="101"/>
    </location>
</feature>
<dbReference type="FunFam" id="1.10.10.10:FF:000660">
    <property type="entry name" value="Heat stress transcription factor A-6b"/>
    <property type="match status" value="1"/>
</dbReference>
<gene>
    <name evidence="8" type="ORF">MKW98_024686</name>
</gene>
<dbReference type="Proteomes" id="UP001202328">
    <property type="component" value="Unassembled WGS sequence"/>
</dbReference>
<dbReference type="PRINTS" id="PR00056">
    <property type="entry name" value="HSFDOMAIN"/>
</dbReference>
<evidence type="ECO:0000256" key="3">
    <source>
        <dbReference type="ARBA" id="ARBA00023125"/>
    </source>
</evidence>
<name>A0AAD4S2I4_9MAGN</name>
<dbReference type="SUPFAM" id="SSF46785">
    <property type="entry name" value="Winged helix' DNA-binding domain"/>
    <property type="match status" value="1"/>
</dbReference>